<dbReference type="EMBL" id="UYYG01001162">
    <property type="protein sequence ID" value="VDN57670.1"/>
    <property type="molecule type" value="Genomic_DNA"/>
</dbReference>
<accession>A0A0N4U989</accession>
<dbReference type="OrthoDB" id="5868829at2759"/>
<keyword evidence="1" id="KW-0472">Membrane</keyword>
<keyword evidence="1" id="KW-0812">Transmembrane</keyword>
<dbReference type="WBParaSite" id="DME_0000363801-mRNA-1">
    <property type="protein sequence ID" value="DME_0000363801-mRNA-1"/>
    <property type="gene ID" value="DME_0000363801"/>
</dbReference>
<dbReference type="Proteomes" id="UP000038040">
    <property type="component" value="Unplaced"/>
</dbReference>
<evidence type="ECO:0000256" key="1">
    <source>
        <dbReference type="SAM" id="Phobius"/>
    </source>
</evidence>
<reference evidence="2 4" key="2">
    <citation type="submission" date="2018-11" db="EMBL/GenBank/DDBJ databases">
        <authorList>
            <consortium name="Pathogen Informatics"/>
        </authorList>
    </citation>
    <scope>NUCLEOTIDE SEQUENCE [LARGE SCALE GENOMIC DNA]</scope>
</reference>
<evidence type="ECO:0000313" key="4">
    <source>
        <dbReference type="Proteomes" id="UP000274756"/>
    </source>
</evidence>
<sequence length="309" mass="36387">MDFKVKKRKIGKTLSLQGKSERAHHITKSESMKSLSSNYGHNVINSKQQMITLENVEISIRNIAADEFKRMKNISYTKRKPFKLSEQSEKKACGFISKNILECSNTEFLTRNKIKYANDDQQLIYKKLEKSYKIVNESNEHVDLCTAHEGCNTRDLIYYPSAIANGKHWKNEKKFVKSKLFFIYLLQTLIGLFLNLKEPLFQFAEFCKKHSTRTRILMALFIVYFIILYLDLIVALLEMFLQFIWPFTHIFFQILRRLMLSSAAAIRSFDHLLNAAYCDIAEIWCQNFKMMCENRCSFLFITLEQLLKL</sequence>
<reference evidence="5" key="1">
    <citation type="submission" date="2017-02" db="UniProtKB">
        <authorList>
            <consortium name="WormBaseParasite"/>
        </authorList>
    </citation>
    <scope>IDENTIFICATION</scope>
</reference>
<evidence type="ECO:0000313" key="3">
    <source>
        <dbReference type="Proteomes" id="UP000038040"/>
    </source>
</evidence>
<name>A0A0N4U989_DRAME</name>
<dbReference type="Proteomes" id="UP000274756">
    <property type="component" value="Unassembled WGS sequence"/>
</dbReference>
<proteinExistence type="predicted"/>
<feature type="transmembrane region" description="Helical" evidence="1">
    <location>
        <begin position="216"/>
        <end position="237"/>
    </location>
</feature>
<organism evidence="3 5">
    <name type="scientific">Dracunculus medinensis</name>
    <name type="common">Guinea worm</name>
    <dbReference type="NCBI Taxonomy" id="318479"/>
    <lineage>
        <taxon>Eukaryota</taxon>
        <taxon>Metazoa</taxon>
        <taxon>Ecdysozoa</taxon>
        <taxon>Nematoda</taxon>
        <taxon>Chromadorea</taxon>
        <taxon>Rhabditida</taxon>
        <taxon>Spirurina</taxon>
        <taxon>Dracunculoidea</taxon>
        <taxon>Dracunculidae</taxon>
        <taxon>Dracunculus</taxon>
    </lineage>
</organism>
<evidence type="ECO:0000313" key="2">
    <source>
        <dbReference type="EMBL" id="VDN57670.1"/>
    </source>
</evidence>
<evidence type="ECO:0000313" key="5">
    <source>
        <dbReference type="WBParaSite" id="DME_0000363801-mRNA-1"/>
    </source>
</evidence>
<protein>
    <submittedName>
        <fullName evidence="2 5">Uncharacterized protein</fullName>
    </submittedName>
</protein>
<keyword evidence="4" id="KW-1185">Reference proteome</keyword>
<gene>
    <name evidence="2" type="ORF">DME_LOCUS7643</name>
</gene>
<dbReference type="AlphaFoldDB" id="A0A0N4U989"/>
<keyword evidence="1" id="KW-1133">Transmembrane helix</keyword>